<name>A0AAV3Q1C7_LITER</name>
<organism evidence="1 2">
    <name type="scientific">Lithospermum erythrorhizon</name>
    <name type="common">Purple gromwell</name>
    <name type="synonym">Lithospermum officinale var. erythrorhizon</name>
    <dbReference type="NCBI Taxonomy" id="34254"/>
    <lineage>
        <taxon>Eukaryota</taxon>
        <taxon>Viridiplantae</taxon>
        <taxon>Streptophyta</taxon>
        <taxon>Embryophyta</taxon>
        <taxon>Tracheophyta</taxon>
        <taxon>Spermatophyta</taxon>
        <taxon>Magnoliopsida</taxon>
        <taxon>eudicotyledons</taxon>
        <taxon>Gunneridae</taxon>
        <taxon>Pentapetalae</taxon>
        <taxon>asterids</taxon>
        <taxon>lamiids</taxon>
        <taxon>Boraginales</taxon>
        <taxon>Boraginaceae</taxon>
        <taxon>Boraginoideae</taxon>
        <taxon>Lithospermeae</taxon>
        <taxon>Lithospermum</taxon>
    </lineage>
</organism>
<evidence type="ECO:0000313" key="1">
    <source>
        <dbReference type="EMBL" id="GAA0157078.1"/>
    </source>
</evidence>
<dbReference type="Proteomes" id="UP001454036">
    <property type="component" value="Unassembled WGS sequence"/>
</dbReference>
<protein>
    <submittedName>
        <fullName evidence="1">Uncharacterized protein</fullName>
    </submittedName>
</protein>
<proteinExistence type="predicted"/>
<dbReference type="AlphaFoldDB" id="A0AAV3Q1C7"/>
<comment type="caution">
    <text evidence="1">The sequence shown here is derived from an EMBL/GenBank/DDBJ whole genome shotgun (WGS) entry which is preliminary data.</text>
</comment>
<accession>A0AAV3Q1C7</accession>
<dbReference type="EMBL" id="BAABME010003020">
    <property type="protein sequence ID" value="GAA0157078.1"/>
    <property type="molecule type" value="Genomic_DNA"/>
</dbReference>
<keyword evidence="2" id="KW-1185">Reference proteome</keyword>
<gene>
    <name evidence="1" type="ORF">LIER_14419</name>
</gene>
<reference evidence="1 2" key="1">
    <citation type="submission" date="2024-01" db="EMBL/GenBank/DDBJ databases">
        <title>The complete chloroplast genome sequence of Lithospermum erythrorhizon: insights into the phylogenetic relationship among Boraginaceae species and the maternal lineages of purple gromwells.</title>
        <authorList>
            <person name="Okada T."/>
            <person name="Watanabe K."/>
        </authorList>
    </citation>
    <scope>NUCLEOTIDE SEQUENCE [LARGE SCALE GENOMIC DNA]</scope>
</reference>
<sequence>MAITTIAYEIFEEVARLATSSARALSGEGAGAVLGTSLCVGAGDSLEGEGGDVGSASGVSAAGASESDTGAIVGVVRCEDVGDDAFGATTGTETGAVAETLGVSAGADPVPPVGVLAGAGAF</sequence>
<evidence type="ECO:0000313" key="2">
    <source>
        <dbReference type="Proteomes" id="UP001454036"/>
    </source>
</evidence>